<dbReference type="AlphaFoldDB" id="A0A1Y6H4L6"/>
<reference evidence="1 3" key="1">
    <citation type="submission" date="2017-05" db="EMBL/GenBank/DDBJ databases">
        <authorList>
            <person name="Blom J."/>
        </authorList>
    </citation>
    <scope>NUCLEOTIDE SEQUENCE [LARGE SCALE GENOMIC DNA]</scope>
    <source>
        <strain evidence="1">PD885</strain>
    </source>
</reference>
<evidence type="ECO:0000313" key="4">
    <source>
        <dbReference type="Proteomes" id="UP000195953"/>
    </source>
</evidence>
<dbReference type="Gene3D" id="3.10.310.10">
    <property type="entry name" value="Diaminopimelate Epimerase, Chain A, domain 1"/>
    <property type="match status" value="1"/>
</dbReference>
<dbReference type="Proteomes" id="UP000195877">
    <property type="component" value="Chromosome 1"/>
</dbReference>
<name>A0A1Y6H4L6_9XANT</name>
<keyword evidence="3" id="KW-1185">Reference proteome</keyword>
<protein>
    <submittedName>
        <fullName evidence="2">Epimerase, PhzC/PhzF</fullName>
    </submittedName>
</protein>
<evidence type="ECO:0000313" key="3">
    <source>
        <dbReference type="Proteomes" id="UP000195877"/>
    </source>
</evidence>
<organism evidence="2 4">
    <name type="scientific">Xanthomonas fragariae</name>
    <dbReference type="NCBI Taxonomy" id="48664"/>
    <lineage>
        <taxon>Bacteria</taxon>
        <taxon>Pseudomonadati</taxon>
        <taxon>Pseudomonadota</taxon>
        <taxon>Gammaproteobacteria</taxon>
        <taxon>Lysobacterales</taxon>
        <taxon>Lysobacteraceae</taxon>
        <taxon>Xanthomonas</taxon>
    </lineage>
</organism>
<dbReference type="STRING" id="48664.BER92_13395"/>
<gene>
    <name evidence="2" type="ORF">PD5205_02771</name>
    <name evidence="1" type="ORF">PD885_01224</name>
</gene>
<dbReference type="EMBL" id="LT853885">
    <property type="protein sequence ID" value="SMR04061.1"/>
    <property type="molecule type" value="Genomic_DNA"/>
</dbReference>
<reference evidence="2 4" key="2">
    <citation type="submission" date="2017-05" db="EMBL/GenBank/DDBJ databases">
        <authorList>
            <person name="Song R."/>
            <person name="Chenine A.L."/>
            <person name="Ruprecht R.M."/>
        </authorList>
    </citation>
    <scope>NUCLEOTIDE SEQUENCE [LARGE SCALE GENOMIC DNA]</scope>
    <source>
        <strain evidence="2">PD5205</strain>
    </source>
</reference>
<proteinExistence type="predicted"/>
<sequence>MSKHRYLQLDVFDGRYGNGNPLERVMHFGASAKWPVARRDNACIAERLHSEGRLPGNDSRYVANQGREVGRDGRVHVEVDAEADVWIGGMTRQVIEGRIDW</sequence>
<evidence type="ECO:0000313" key="1">
    <source>
        <dbReference type="EMBL" id="SMQ98475.1"/>
    </source>
</evidence>
<dbReference type="Proteomes" id="UP000195953">
    <property type="component" value="Chromosome 1"/>
</dbReference>
<dbReference type="EMBL" id="LT853882">
    <property type="protein sequence ID" value="SMQ98475.1"/>
    <property type="molecule type" value="Genomic_DNA"/>
</dbReference>
<evidence type="ECO:0000313" key="2">
    <source>
        <dbReference type="EMBL" id="SMR04061.1"/>
    </source>
</evidence>
<dbReference type="SUPFAM" id="SSF54506">
    <property type="entry name" value="Diaminopimelate epimerase-like"/>
    <property type="match status" value="1"/>
</dbReference>
<accession>A0A1Y6H4L6</accession>
<dbReference type="eggNOG" id="COG0384">
    <property type="taxonomic scope" value="Bacteria"/>
</dbReference>
<dbReference type="KEGG" id="xfr:BER92_13395"/>